<feature type="region of interest" description="Disordered" evidence="1">
    <location>
        <begin position="227"/>
        <end position="253"/>
    </location>
</feature>
<name>A0A2J6TU30_9HELO</name>
<dbReference type="Proteomes" id="UP000235371">
    <property type="component" value="Unassembled WGS sequence"/>
</dbReference>
<accession>A0A2J6TU30</accession>
<gene>
    <name evidence="2" type="ORF">K444DRAFT_517118</name>
</gene>
<dbReference type="STRING" id="1095630.A0A2J6TU30"/>
<evidence type="ECO:0000313" key="2">
    <source>
        <dbReference type="EMBL" id="PMD66497.1"/>
    </source>
</evidence>
<evidence type="ECO:0000256" key="1">
    <source>
        <dbReference type="SAM" id="MobiDB-lite"/>
    </source>
</evidence>
<feature type="compositionally biased region" description="Acidic residues" evidence="1">
    <location>
        <begin position="237"/>
        <end position="249"/>
    </location>
</feature>
<organism evidence="2 3">
    <name type="scientific">Hyaloscypha bicolor E</name>
    <dbReference type="NCBI Taxonomy" id="1095630"/>
    <lineage>
        <taxon>Eukaryota</taxon>
        <taxon>Fungi</taxon>
        <taxon>Dikarya</taxon>
        <taxon>Ascomycota</taxon>
        <taxon>Pezizomycotina</taxon>
        <taxon>Leotiomycetes</taxon>
        <taxon>Helotiales</taxon>
        <taxon>Hyaloscyphaceae</taxon>
        <taxon>Hyaloscypha</taxon>
        <taxon>Hyaloscypha bicolor</taxon>
    </lineage>
</organism>
<dbReference type="OrthoDB" id="3786931at2759"/>
<reference evidence="2 3" key="1">
    <citation type="submission" date="2016-04" db="EMBL/GenBank/DDBJ databases">
        <title>A degradative enzymes factory behind the ericoid mycorrhizal symbiosis.</title>
        <authorList>
            <consortium name="DOE Joint Genome Institute"/>
            <person name="Martino E."/>
            <person name="Morin E."/>
            <person name="Grelet G."/>
            <person name="Kuo A."/>
            <person name="Kohler A."/>
            <person name="Daghino S."/>
            <person name="Barry K."/>
            <person name="Choi C."/>
            <person name="Cichocki N."/>
            <person name="Clum A."/>
            <person name="Copeland A."/>
            <person name="Hainaut M."/>
            <person name="Haridas S."/>
            <person name="Labutti K."/>
            <person name="Lindquist E."/>
            <person name="Lipzen A."/>
            <person name="Khouja H.-R."/>
            <person name="Murat C."/>
            <person name="Ohm R."/>
            <person name="Olson A."/>
            <person name="Spatafora J."/>
            <person name="Veneault-Fourrey C."/>
            <person name="Henrissat B."/>
            <person name="Grigoriev I."/>
            <person name="Martin F."/>
            <person name="Perotto S."/>
        </authorList>
    </citation>
    <scope>NUCLEOTIDE SEQUENCE [LARGE SCALE GENOMIC DNA]</scope>
    <source>
        <strain evidence="2 3">E</strain>
    </source>
</reference>
<sequence>MPQPSVRYIEGLSSRNTEKLANLLSLGWRTKITLQWLSEQEHAINQLPSSLQKPKNILSKMAMKLPRSPQKAVLCPAHKSLNPLLIHRFFLQLSAECSVRLARLDENPRLPPNLAAFLKRIHGINSLWFAPSIYRSLFKVDEKEEYHEMIEGGCEACILSVVGTNHQTLCDLRASMLGRRRKRLPVPRLLKIVDAWIEGTGHGIAIRKDSDALEKEIRECRREMQKARQRLSMNESHEDEEATPEDTFEMDGKEKDENAEQYFEGSILDYYTGGLKSSTNLASQTRASTPLPGDIHPAFRESMM</sequence>
<keyword evidence="3" id="KW-1185">Reference proteome</keyword>
<dbReference type="GeneID" id="36581825"/>
<dbReference type="RefSeq" id="XP_024743401.1">
    <property type="nucleotide sequence ID" value="XM_024873745.1"/>
</dbReference>
<feature type="non-terminal residue" evidence="2">
    <location>
        <position position="304"/>
    </location>
</feature>
<dbReference type="AlphaFoldDB" id="A0A2J6TU30"/>
<dbReference type="EMBL" id="KZ613743">
    <property type="protein sequence ID" value="PMD66497.1"/>
    <property type="molecule type" value="Genomic_DNA"/>
</dbReference>
<dbReference type="InParanoid" id="A0A2J6TU30"/>
<protein>
    <submittedName>
        <fullName evidence="2">Uncharacterized protein</fullName>
    </submittedName>
</protein>
<evidence type="ECO:0000313" key="3">
    <source>
        <dbReference type="Proteomes" id="UP000235371"/>
    </source>
</evidence>
<proteinExistence type="predicted"/>